<dbReference type="Proteomes" id="UP000552045">
    <property type="component" value="Unassembled WGS sequence"/>
</dbReference>
<reference evidence="1 2" key="1">
    <citation type="submission" date="2020-07" db="EMBL/GenBank/DDBJ databases">
        <title>Sequencing the genomes of 1000 actinobacteria strains.</title>
        <authorList>
            <person name="Klenk H.-P."/>
        </authorList>
    </citation>
    <scope>NUCLEOTIDE SEQUENCE [LARGE SCALE GENOMIC DNA]</scope>
    <source>
        <strain evidence="1 2">DSM 22185</strain>
    </source>
</reference>
<evidence type="ECO:0000313" key="1">
    <source>
        <dbReference type="EMBL" id="NYD53227.1"/>
    </source>
</evidence>
<evidence type="ECO:0000313" key="2">
    <source>
        <dbReference type="Proteomes" id="UP000552045"/>
    </source>
</evidence>
<sequence>MWHPERDALTGRIEPGAIKVINELNTILRAMH</sequence>
<dbReference type="AlphaFoldDB" id="A0A7Y9JL25"/>
<accession>A0A7Y9JL25</accession>
<dbReference type="EMBL" id="JACCBH010000001">
    <property type="protein sequence ID" value="NYD53227.1"/>
    <property type="molecule type" value="Genomic_DNA"/>
</dbReference>
<keyword evidence="2" id="KW-1185">Reference proteome</keyword>
<organism evidence="1 2">
    <name type="scientific">Microbacterium pseudoresistens</name>
    <dbReference type="NCBI Taxonomy" id="640634"/>
    <lineage>
        <taxon>Bacteria</taxon>
        <taxon>Bacillati</taxon>
        <taxon>Actinomycetota</taxon>
        <taxon>Actinomycetes</taxon>
        <taxon>Micrococcales</taxon>
        <taxon>Microbacteriaceae</taxon>
        <taxon>Microbacterium</taxon>
    </lineage>
</organism>
<comment type="caution">
    <text evidence="1">The sequence shown here is derived from an EMBL/GenBank/DDBJ whole genome shotgun (WGS) entry which is preliminary data.</text>
</comment>
<name>A0A7Y9JL25_9MICO</name>
<gene>
    <name evidence="1" type="ORF">BKA02_000282</name>
</gene>
<proteinExistence type="predicted"/>
<protein>
    <submittedName>
        <fullName evidence="1">Uncharacterized protein</fullName>
    </submittedName>
</protein>